<dbReference type="Pfam" id="PF13669">
    <property type="entry name" value="Glyoxalase_4"/>
    <property type="match status" value="1"/>
</dbReference>
<feature type="domain" description="VOC" evidence="1">
    <location>
        <begin position="10"/>
        <end position="140"/>
    </location>
</feature>
<dbReference type="SUPFAM" id="SSF54593">
    <property type="entry name" value="Glyoxalase/Bleomycin resistance protein/Dihydroxybiphenyl dioxygenase"/>
    <property type="match status" value="1"/>
</dbReference>
<dbReference type="EMBL" id="CAIQ01000253">
    <property type="protein sequence ID" value="CCI37394.1"/>
    <property type="molecule type" value="Genomic_DNA"/>
</dbReference>
<organism evidence="2 3">
    <name type="scientific">Microcystis aeruginosa PCC 9701</name>
    <dbReference type="NCBI Taxonomy" id="721123"/>
    <lineage>
        <taxon>Bacteria</taxon>
        <taxon>Bacillati</taxon>
        <taxon>Cyanobacteriota</taxon>
        <taxon>Cyanophyceae</taxon>
        <taxon>Oscillatoriophycideae</taxon>
        <taxon>Chroococcales</taxon>
        <taxon>Microcystaceae</taxon>
        <taxon>Microcystis</taxon>
    </lineage>
</organism>
<gene>
    <name evidence="2" type="ORF">MICAK_3260002</name>
</gene>
<protein>
    <submittedName>
        <fullName evidence="2">Methylmalonyl-CoA epimerase</fullName>
    </submittedName>
</protein>
<dbReference type="HOGENOM" id="CLU_046006_5_4_3"/>
<proteinExistence type="predicted"/>
<dbReference type="InterPro" id="IPR029068">
    <property type="entry name" value="Glyas_Bleomycin-R_OHBP_Dase"/>
</dbReference>
<accession>I4ISX0</accession>
<sequence length="145" mass="16184">MVMPLSNRFQFHHLGVAVDSLSKVLPTYETIFGYHLLSGPFDDPIQKSRVCFVGTGVKDAFVIELVEPLGQDSPVKNMVAKGIAAYHVCYEVEDIDKVVAEVTQMGCIVVSPPQPAVAFEQRRIAWFYTPTRQLIEVLEKCKSNP</sequence>
<dbReference type="Proteomes" id="UP000004047">
    <property type="component" value="Unassembled WGS sequence"/>
</dbReference>
<comment type="caution">
    <text evidence="2">The sequence shown here is derived from an EMBL/GenBank/DDBJ whole genome shotgun (WGS) entry which is preliminary data.</text>
</comment>
<dbReference type="AlphaFoldDB" id="I4ISX0"/>
<name>I4ISX0_MICAE</name>
<reference evidence="2 3" key="1">
    <citation type="submission" date="2012-04" db="EMBL/GenBank/DDBJ databases">
        <authorList>
            <person name="Genoscope - CEA"/>
        </authorList>
    </citation>
    <scope>NUCLEOTIDE SEQUENCE [LARGE SCALE GENOMIC DNA]</scope>
    <source>
        <strain evidence="2 3">9701</strain>
    </source>
</reference>
<evidence type="ECO:0000313" key="2">
    <source>
        <dbReference type="EMBL" id="CCI37394.1"/>
    </source>
</evidence>
<evidence type="ECO:0000259" key="1">
    <source>
        <dbReference type="PROSITE" id="PS51819"/>
    </source>
</evidence>
<dbReference type="PROSITE" id="PS51819">
    <property type="entry name" value="VOC"/>
    <property type="match status" value="1"/>
</dbReference>
<dbReference type="InterPro" id="IPR037523">
    <property type="entry name" value="VOC_core"/>
</dbReference>
<dbReference type="Gene3D" id="3.10.180.10">
    <property type="entry name" value="2,3-Dihydroxybiphenyl 1,2-Dioxygenase, domain 1"/>
    <property type="match status" value="1"/>
</dbReference>
<evidence type="ECO:0000313" key="3">
    <source>
        <dbReference type="Proteomes" id="UP000004047"/>
    </source>
</evidence>